<feature type="transmembrane region" description="Helical" evidence="8">
    <location>
        <begin position="257"/>
        <end position="277"/>
    </location>
</feature>
<dbReference type="InterPro" id="IPR036640">
    <property type="entry name" value="ABC1_TM_sf"/>
</dbReference>
<evidence type="ECO:0000313" key="11">
    <source>
        <dbReference type="EMBL" id="AJY44772.1"/>
    </source>
</evidence>
<evidence type="ECO:0000256" key="6">
    <source>
        <dbReference type="ARBA" id="ARBA00022989"/>
    </source>
</evidence>
<evidence type="ECO:0000256" key="2">
    <source>
        <dbReference type="ARBA" id="ARBA00005417"/>
    </source>
</evidence>
<dbReference type="GO" id="GO:0045454">
    <property type="term" value="P:cell redox homeostasis"/>
    <property type="evidence" value="ECO:0007669"/>
    <property type="project" value="InterPro"/>
</dbReference>
<dbReference type="GO" id="GO:0016887">
    <property type="term" value="F:ATP hydrolysis activity"/>
    <property type="evidence" value="ECO:0007669"/>
    <property type="project" value="InterPro"/>
</dbReference>
<dbReference type="STRING" id="1486262.TM49_02285"/>
<dbReference type="Proteomes" id="UP000032611">
    <property type="component" value="Chromosome"/>
</dbReference>
<dbReference type="OrthoDB" id="5288404at2"/>
<dbReference type="InterPro" id="IPR011527">
    <property type="entry name" value="ABC1_TM_dom"/>
</dbReference>
<dbReference type="InterPro" id="IPR003439">
    <property type="entry name" value="ABC_transporter-like_ATP-bd"/>
</dbReference>
<keyword evidence="6 8" id="KW-1133">Transmembrane helix</keyword>
<evidence type="ECO:0000256" key="5">
    <source>
        <dbReference type="ARBA" id="ARBA00022840"/>
    </source>
</evidence>
<dbReference type="PROSITE" id="PS50893">
    <property type="entry name" value="ABC_TRANSPORTER_2"/>
    <property type="match status" value="1"/>
</dbReference>
<evidence type="ECO:0000313" key="12">
    <source>
        <dbReference type="Proteomes" id="UP000032611"/>
    </source>
</evidence>
<evidence type="ECO:0000256" key="7">
    <source>
        <dbReference type="ARBA" id="ARBA00023136"/>
    </source>
</evidence>
<feature type="transmembrane region" description="Helical" evidence="8">
    <location>
        <begin position="141"/>
        <end position="164"/>
    </location>
</feature>
<evidence type="ECO:0000256" key="8">
    <source>
        <dbReference type="SAM" id="Phobius"/>
    </source>
</evidence>
<dbReference type="InterPro" id="IPR014223">
    <property type="entry name" value="ABC_CydC/D"/>
</dbReference>
<dbReference type="InterPro" id="IPR039421">
    <property type="entry name" value="Type_1_exporter"/>
</dbReference>
<evidence type="ECO:0000259" key="9">
    <source>
        <dbReference type="PROSITE" id="PS50893"/>
    </source>
</evidence>
<gene>
    <name evidence="11" type="ORF">TM49_02285</name>
</gene>
<dbReference type="GO" id="GO:0005524">
    <property type="term" value="F:ATP binding"/>
    <property type="evidence" value="ECO:0007669"/>
    <property type="project" value="UniProtKB-KW"/>
</dbReference>
<feature type="transmembrane region" description="Helical" evidence="8">
    <location>
        <begin position="47"/>
        <end position="68"/>
    </location>
</feature>
<dbReference type="RefSeq" id="WP_045679358.1">
    <property type="nucleotide sequence ID" value="NZ_CP010803.1"/>
</dbReference>
<evidence type="ECO:0000256" key="3">
    <source>
        <dbReference type="ARBA" id="ARBA00022692"/>
    </source>
</evidence>
<feature type="domain" description="ABC transmembrane type-1" evidence="10">
    <location>
        <begin position="26"/>
        <end position="314"/>
    </location>
</feature>
<keyword evidence="12" id="KW-1185">Reference proteome</keyword>
<evidence type="ECO:0000259" key="10">
    <source>
        <dbReference type="PROSITE" id="PS50929"/>
    </source>
</evidence>
<feature type="domain" description="ABC transporter" evidence="9">
    <location>
        <begin position="345"/>
        <end position="563"/>
    </location>
</feature>
<comment type="subcellular location">
    <subcellularLocation>
        <location evidence="1">Cell membrane</location>
        <topology evidence="1">Multi-pass membrane protein</topology>
    </subcellularLocation>
</comment>
<dbReference type="SUPFAM" id="SSF52540">
    <property type="entry name" value="P-loop containing nucleoside triphosphate hydrolases"/>
    <property type="match status" value="1"/>
</dbReference>
<name>A0A0D5LLX3_MAREN</name>
<keyword evidence="3 8" id="KW-0812">Transmembrane</keyword>
<dbReference type="GO" id="GO:0005886">
    <property type="term" value="C:plasma membrane"/>
    <property type="evidence" value="ECO:0007669"/>
    <property type="project" value="UniProtKB-SubCell"/>
</dbReference>
<dbReference type="GO" id="GO:0034775">
    <property type="term" value="P:glutathione transmembrane transport"/>
    <property type="evidence" value="ECO:0007669"/>
    <property type="project" value="InterPro"/>
</dbReference>
<keyword evidence="4" id="KW-0547">Nucleotide-binding</keyword>
<dbReference type="GO" id="GO:0140359">
    <property type="term" value="F:ABC-type transporter activity"/>
    <property type="evidence" value="ECO:0007669"/>
    <property type="project" value="InterPro"/>
</dbReference>
<dbReference type="InterPro" id="IPR017871">
    <property type="entry name" value="ABC_transporter-like_CS"/>
</dbReference>
<evidence type="ECO:0000256" key="4">
    <source>
        <dbReference type="ARBA" id="ARBA00022741"/>
    </source>
</evidence>
<dbReference type="Pfam" id="PF00005">
    <property type="entry name" value="ABC_tran"/>
    <property type="match status" value="1"/>
</dbReference>
<dbReference type="SUPFAM" id="SSF90123">
    <property type="entry name" value="ABC transporter transmembrane region"/>
    <property type="match status" value="1"/>
</dbReference>
<comment type="similarity">
    <text evidence="2">Belongs to the ABC transporter superfamily.</text>
</comment>
<dbReference type="PROSITE" id="PS50929">
    <property type="entry name" value="ABC_TM1F"/>
    <property type="match status" value="1"/>
</dbReference>
<dbReference type="NCBIfam" id="TIGR02868">
    <property type="entry name" value="CydC"/>
    <property type="match status" value="1"/>
</dbReference>
<keyword evidence="7 8" id="KW-0472">Membrane</keyword>
<sequence length="566" mass="58987">MKPRSFSALFPVIALFWRERRGGLMAGAALSAFTVLAGIALLGVSGWFVTAAAIAGLTTATALAFDVFTPSAAIRFLALSRTAGRYFERLQTHDATLRVLAGLRVSLFRGFAAPGAARALELRPARLLFRLTADVDALDSLYLRVLVPGFVAIIAGLVAIVALGVLSWPLAFAVGAAIVLPGLALPALAARAAERPARRRAHAQEALRARTVDLVAGQSELALAGELFTQRHRVSAADTREREADIALNRIETNTGFGFDVVTALILAGVLLAGAGLAEAGTITAPLAALALLLAFAALEPFAGLRRGAMELGRTLLSARRLSPRINATPDTALQPDQPQPGFALALESVTMRYEGRVANAVTDLSLAIRTGEKVALIGQSGAGKSSLMALFAGEAAPASGHVAALATTLLTQRTELFQDTLRANLKLAAPQAGDDALMAALDAAGLGDTVRGLPAGLDTELGEGGLGLSGGQARRLALARLLLRDTPIWLLDEPTEGLDGKTARDVMTKINASAGNDRTLLIATHIRREAEIADRLVVIHSGRAISAVGRGEPGFEAALAELRPD</sequence>
<proteinExistence type="inferred from homology"/>
<dbReference type="InterPro" id="IPR027417">
    <property type="entry name" value="P-loop_NTPase"/>
</dbReference>
<feature type="transmembrane region" description="Helical" evidence="8">
    <location>
        <begin position="170"/>
        <end position="190"/>
    </location>
</feature>
<dbReference type="KEGG" id="mey:TM49_02285"/>
<dbReference type="Gene3D" id="3.40.50.300">
    <property type="entry name" value="P-loop containing nucleotide triphosphate hydrolases"/>
    <property type="match status" value="1"/>
</dbReference>
<dbReference type="HOGENOM" id="CLU_000604_84_9_5"/>
<protein>
    <submittedName>
        <fullName evidence="11">ABC transporter ATP-binding protein</fullName>
    </submittedName>
</protein>
<dbReference type="PROSITE" id="PS00211">
    <property type="entry name" value="ABC_TRANSPORTER_1"/>
    <property type="match status" value="1"/>
</dbReference>
<dbReference type="SMART" id="SM00382">
    <property type="entry name" value="AAA"/>
    <property type="match status" value="1"/>
</dbReference>
<feature type="transmembrane region" description="Helical" evidence="8">
    <location>
        <begin position="21"/>
        <end position="41"/>
    </location>
</feature>
<dbReference type="PANTHER" id="PTHR24221:SF654">
    <property type="entry name" value="ATP-BINDING CASSETTE SUB-FAMILY B MEMBER 6"/>
    <property type="match status" value="1"/>
</dbReference>
<dbReference type="InterPro" id="IPR003593">
    <property type="entry name" value="AAA+_ATPase"/>
</dbReference>
<dbReference type="EMBL" id="CP010803">
    <property type="protein sequence ID" value="AJY44772.1"/>
    <property type="molecule type" value="Genomic_DNA"/>
</dbReference>
<accession>A0A0D5LLX3</accession>
<dbReference type="AlphaFoldDB" id="A0A0D5LLX3"/>
<evidence type="ECO:0000256" key="1">
    <source>
        <dbReference type="ARBA" id="ARBA00004651"/>
    </source>
</evidence>
<dbReference type="Gene3D" id="1.20.1560.10">
    <property type="entry name" value="ABC transporter type 1, transmembrane domain"/>
    <property type="match status" value="1"/>
</dbReference>
<organism evidence="11 12">
    <name type="scientific">Martelella endophytica</name>
    <dbReference type="NCBI Taxonomy" id="1486262"/>
    <lineage>
        <taxon>Bacteria</taxon>
        <taxon>Pseudomonadati</taxon>
        <taxon>Pseudomonadota</taxon>
        <taxon>Alphaproteobacteria</taxon>
        <taxon>Hyphomicrobiales</taxon>
        <taxon>Aurantimonadaceae</taxon>
        <taxon>Martelella</taxon>
    </lineage>
</organism>
<dbReference type="PATRIC" id="fig|1486262.3.peg.473"/>
<reference evidence="11 12" key="1">
    <citation type="journal article" date="2015" name="Genome Announc.">
        <title>Complete genome sequence of Martelella endophytica YC6887, which has antifungal activity associated with a halophyte.</title>
        <authorList>
            <person name="Khan A."/>
            <person name="Khan H."/>
            <person name="Chung E.J."/>
            <person name="Hossain M.T."/>
            <person name="Chung Y.R."/>
        </authorList>
    </citation>
    <scope>NUCLEOTIDE SEQUENCE [LARGE SCALE GENOMIC DNA]</scope>
    <source>
        <strain evidence="11">YC6887</strain>
    </source>
</reference>
<dbReference type="PANTHER" id="PTHR24221">
    <property type="entry name" value="ATP-BINDING CASSETTE SUB-FAMILY B"/>
    <property type="match status" value="1"/>
</dbReference>
<feature type="transmembrane region" description="Helical" evidence="8">
    <location>
        <begin position="283"/>
        <end position="305"/>
    </location>
</feature>
<keyword evidence="5 11" id="KW-0067">ATP-binding</keyword>